<dbReference type="OrthoDB" id="417252at2759"/>
<dbReference type="Pfam" id="PF09440">
    <property type="entry name" value="eIF3_N"/>
    <property type="match status" value="1"/>
</dbReference>
<dbReference type="Pfam" id="PF01399">
    <property type="entry name" value="PCI"/>
    <property type="match status" value="1"/>
</dbReference>
<evidence type="ECO:0000256" key="2">
    <source>
        <dbReference type="ARBA" id="ARBA00022540"/>
    </source>
</evidence>
<evidence type="ECO:0000313" key="10">
    <source>
        <dbReference type="Proteomes" id="UP000663832"/>
    </source>
</evidence>
<dbReference type="GO" id="GO:0071540">
    <property type="term" value="C:eukaryotic translation initiation factor 3 complex, eIF3e"/>
    <property type="evidence" value="ECO:0007669"/>
    <property type="project" value="UniProtKB-UniRule"/>
</dbReference>
<dbReference type="CDD" id="cd21378">
    <property type="entry name" value="eIF3E"/>
    <property type="match status" value="1"/>
</dbReference>
<evidence type="ECO:0000313" key="9">
    <source>
        <dbReference type="EMBL" id="CAF0922326.1"/>
    </source>
</evidence>
<evidence type="ECO:0000313" key="8">
    <source>
        <dbReference type="EMBL" id="CAF0765092.1"/>
    </source>
</evidence>
<keyword evidence="2 4" id="KW-0396">Initiation factor</keyword>
<comment type="function">
    <text evidence="4">Component of the eukaryotic translation initiation factor 3 (eIF-3) complex, which is involved in protein synthesis of a specialized repertoire of mRNAs and, together with other initiation factors, stimulates binding of mRNA and methionyl-tRNAi to the 40S ribosome. The eIF-3 complex specifically targets and initiates translation of a subset of mRNAs involved in cell proliferation.</text>
</comment>
<evidence type="ECO:0000256" key="6">
    <source>
        <dbReference type="SAM" id="MobiDB-lite"/>
    </source>
</evidence>
<evidence type="ECO:0000256" key="4">
    <source>
        <dbReference type="HAMAP-Rule" id="MF_03004"/>
    </source>
</evidence>
<dbReference type="Proteomes" id="UP000663877">
    <property type="component" value="Unassembled WGS sequence"/>
</dbReference>
<name>A0A813QBQ5_9BILA</name>
<dbReference type="EMBL" id="CAJNOI010000043">
    <property type="protein sequence ID" value="CAF0922326.1"/>
    <property type="molecule type" value="Genomic_DNA"/>
</dbReference>
<protein>
    <recommendedName>
        <fullName evidence="4 5">Eukaryotic translation initiation factor 3 subunit E</fullName>
        <shortName evidence="4">eIF3e</shortName>
    </recommendedName>
    <alternativeName>
        <fullName evidence="4">Eukaryotic translation initiation factor 3 subunit 6</fullName>
    </alternativeName>
</protein>
<feature type="region of interest" description="Disordered" evidence="6">
    <location>
        <begin position="430"/>
        <end position="462"/>
    </location>
</feature>
<evidence type="ECO:0000256" key="5">
    <source>
        <dbReference type="PIRNR" id="PIRNR016255"/>
    </source>
</evidence>
<keyword evidence="3 4" id="KW-0648">Protein biosynthesis</keyword>
<dbReference type="Pfam" id="PF21357">
    <property type="entry name" value="EIF3E_C"/>
    <property type="match status" value="1"/>
</dbReference>
<dbReference type="SMART" id="SM00088">
    <property type="entry name" value="PINT"/>
    <property type="match status" value="1"/>
</dbReference>
<organism evidence="8 10">
    <name type="scientific">Adineta steineri</name>
    <dbReference type="NCBI Taxonomy" id="433720"/>
    <lineage>
        <taxon>Eukaryota</taxon>
        <taxon>Metazoa</taxon>
        <taxon>Spiralia</taxon>
        <taxon>Gnathifera</taxon>
        <taxon>Rotifera</taxon>
        <taxon>Eurotatoria</taxon>
        <taxon>Bdelloidea</taxon>
        <taxon>Adinetida</taxon>
        <taxon>Adinetidae</taxon>
        <taxon>Adineta</taxon>
    </lineage>
</organism>
<comment type="subunit">
    <text evidence="4 5">Component of the eukaryotic translation initiation factor 3 (eIF-3) complex.</text>
</comment>
<comment type="similarity">
    <text evidence="4 5">Belongs to the eIF-3 subunit E family.</text>
</comment>
<dbReference type="InterPro" id="IPR016650">
    <property type="entry name" value="eIF3e"/>
</dbReference>
<accession>A0A813QBQ5</accession>
<dbReference type="HAMAP" id="MF_03004">
    <property type="entry name" value="eIF3e"/>
    <property type="match status" value="1"/>
</dbReference>
<dbReference type="GO" id="GO:0001732">
    <property type="term" value="P:formation of cytoplasmic translation initiation complex"/>
    <property type="evidence" value="ECO:0007669"/>
    <property type="project" value="UniProtKB-UniRule"/>
</dbReference>
<comment type="subcellular location">
    <subcellularLocation>
        <location evidence="4 5">Cytoplasm</location>
    </subcellularLocation>
</comment>
<feature type="domain" description="PCI" evidence="7">
    <location>
        <begin position="224"/>
        <end position="409"/>
    </location>
</feature>
<dbReference type="InterPro" id="IPR036390">
    <property type="entry name" value="WH_DNA-bd_sf"/>
</dbReference>
<dbReference type="Proteomes" id="UP000663832">
    <property type="component" value="Unassembled WGS sequence"/>
</dbReference>
<reference evidence="8" key="1">
    <citation type="submission" date="2021-02" db="EMBL/GenBank/DDBJ databases">
        <authorList>
            <person name="Nowell W R."/>
        </authorList>
    </citation>
    <scope>NUCLEOTIDE SEQUENCE</scope>
</reference>
<evidence type="ECO:0000259" key="7">
    <source>
        <dbReference type="PROSITE" id="PS50250"/>
    </source>
</evidence>
<dbReference type="AlphaFoldDB" id="A0A813QBQ5"/>
<keyword evidence="1 4" id="KW-0963">Cytoplasm</keyword>
<dbReference type="InterPro" id="IPR000717">
    <property type="entry name" value="PCI_dom"/>
</dbReference>
<dbReference type="EMBL" id="CAJNOM010000007">
    <property type="protein sequence ID" value="CAF0765092.1"/>
    <property type="molecule type" value="Genomic_DNA"/>
</dbReference>
<proteinExistence type="inferred from homology"/>
<comment type="caution">
    <text evidence="8">The sequence shown here is derived from an EMBL/GenBank/DDBJ whole genome shotgun (WGS) entry which is preliminary data.</text>
</comment>
<sequence>MAEYDLTSKLGRYFDRHLVFPLLEFLTERNIFDEKDILQAKYDLLQHTTMVDFQLDIHNKLHPDGIEPKGLVDKREGIVARFNELSEAVQPLLDAAVTEDAARLIENQRNSDSMLALDFLHKKFNIERSMVDDLHTFARYVYDCGDYSRAAANLGLYRALVPNNDKNMMSCLWGKLASEILMQRWDEAYDDLNHLKVAIENNNSRSPIDLLHQRTWFIHWSLFVYFNHPQGRDDLVQLFLNSAASTSTNQTNIYLNTLQTTAPHLLRYLAAAVIINPRKKNDRVLKELVKIIQQESYAFRDPITEFLECLYVHFDFDNAQKKLRDCTAVLNNDFFLIGCMDEFMENARLLIFETFCRIHRCITIEMLAEKLNMSPEEAERWIVNLIRNANLDAKIDSQGGTVVMGSQVLSPYQTIIEKTKNLFTRTQSLAHNSEKKKDTNANWHNYQTQQSQPNSGAVPSNE</sequence>
<keyword evidence="10" id="KW-1185">Reference proteome</keyword>
<dbReference type="PROSITE" id="PS50250">
    <property type="entry name" value="PCI"/>
    <property type="match status" value="1"/>
</dbReference>
<dbReference type="GO" id="GO:0003743">
    <property type="term" value="F:translation initiation factor activity"/>
    <property type="evidence" value="ECO:0007669"/>
    <property type="project" value="UniProtKB-UniRule"/>
</dbReference>
<dbReference type="SMART" id="SM01186">
    <property type="entry name" value="eIF3_N"/>
    <property type="match status" value="1"/>
</dbReference>
<gene>
    <name evidence="9" type="ORF">BJG266_LOCUS11599</name>
    <name evidence="8" type="ORF">QVE165_LOCUS2280</name>
</gene>
<evidence type="ECO:0000256" key="3">
    <source>
        <dbReference type="ARBA" id="ARBA00022917"/>
    </source>
</evidence>
<dbReference type="InterPro" id="IPR019010">
    <property type="entry name" value="eIF3e_N"/>
</dbReference>
<dbReference type="PANTHER" id="PTHR10317">
    <property type="entry name" value="EUKARYOTIC TRANSLATION INITIATION FACTOR 3 SUBUNIT E"/>
    <property type="match status" value="1"/>
</dbReference>
<dbReference type="SUPFAM" id="SSF46785">
    <property type="entry name" value="Winged helix' DNA-binding domain"/>
    <property type="match status" value="1"/>
</dbReference>
<dbReference type="PIRSF" id="PIRSF016255">
    <property type="entry name" value="eIF3e_su6"/>
    <property type="match status" value="1"/>
</dbReference>
<dbReference type="GO" id="GO:0033290">
    <property type="term" value="C:eukaryotic 48S preinitiation complex"/>
    <property type="evidence" value="ECO:0007669"/>
    <property type="project" value="UniProtKB-UniRule"/>
</dbReference>
<feature type="compositionally biased region" description="Polar residues" evidence="6">
    <location>
        <begin position="440"/>
        <end position="462"/>
    </location>
</feature>
<dbReference type="GO" id="GO:0016282">
    <property type="term" value="C:eukaryotic 43S preinitiation complex"/>
    <property type="evidence" value="ECO:0007669"/>
    <property type="project" value="UniProtKB-UniRule"/>
</dbReference>
<evidence type="ECO:0000256" key="1">
    <source>
        <dbReference type="ARBA" id="ARBA00022490"/>
    </source>
</evidence>